<dbReference type="GO" id="GO:0016538">
    <property type="term" value="F:cyclin-dependent protein serine/threonine kinase regulator activity"/>
    <property type="evidence" value="ECO:0007669"/>
    <property type="project" value="InterPro"/>
</dbReference>
<dbReference type="FunFam" id="3.30.170.10:FF:000001">
    <property type="entry name" value="Cyclin-dependent kinases regulatory subunit"/>
    <property type="match status" value="1"/>
</dbReference>
<dbReference type="InterPro" id="IPR036858">
    <property type="entry name" value="Cyclin-dep_kinase_reg-sub_sf"/>
</dbReference>
<evidence type="ECO:0000313" key="8">
    <source>
        <dbReference type="EMBL" id="CEF64029.1"/>
    </source>
</evidence>
<dbReference type="Gene3D" id="3.30.170.10">
    <property type="entry name" value="Cyclin-dependent kinase, regulatory subunit"/>
    <property type="match status" value="1"/>
</dbReference>
<evidence type="ECO:0000256" key="7">
    <source>
        <dbReference type="SAM" id="MobiDB-lite"/>
    </source>
</evidence>
<dbReference type="WBParaSite" id="SRAE_1000228500.1">
    <property type="protein sequence ID" value="SRAE_1000228500.1"/>
    <property type="gene ID" value="WBGene00258899"/>
</dbReference>
<reference evidence="10" key="2">
    <citation type="submission" date="2020-12" db="UniProtKB">
        <authorList>
            <consortium name="WormBaseParasite"/>
        </authorList>
    </citation>
    <scope>IDENTIFICATION</scope>
</reference>
<keyword evidence="8" id="KW-0418">Kinase</keyword>
<evidence type="ECO:0000256" key="1">
    <source>
        <dbReference type="ARBA" id="ARBA00007782"/>
    </source>
</evidence>
<evidence type="ECO:0000256" key="2">
    <source>
        <dbReference type="ARBA" id="ARBA00022618"/>
    </source>
</evidence>
<keyword evidence="8" id="KW-0808">Transferase</keyword>
<accession>A0A090MWP2</accession>
<evidence type="ECO:0000256" key="6">
    <source>
        <dbReference type="RuleBase" id="RU311113"/>
    </source>
</evidence>
<dbReference type="CTD" id="36376394"/>
<dbReference type="AlphaFoldDB" id="A0A090MWP2"/>
<comment type="function">
    <text evidence="6">Binds to the catalytic subunit of the cyclin dependent kinases and is essential for their biological function.</text>
</comment>
<evidence type="ECO:0000313" key="10">
    <source>
        <dbReference type="WBParaSite" id="SRAE_1000228500.1"/>
    </source>
</evidence>
<reference evidence="8 9" key="1">
    <citation type="submission" date="2014-09" db="EMBL/GenBank/DDBJ databases">
        <authorList>
            <person name="Martin A.A."/>
        </authorList>
    </citation>
    <scope>NUCLEOTIDE SEQUENCE</scope>
    <source>
        <strain evidence="9">ED321</strain>
        <strain evidence="8">ED321 Heterogonic</strain>
    </source>
</reference>
<keyword evidence="3 6" id="KW-0131">Cell cycle</keyword>
<dbReference type="GeneID" id="36376394"/>
<dbReference type="Pfam" id="PF01111">
    <property type="entry name" value="CKS"/>
    <property type="match status" value="1"/>
</dbReference>
<evidence type="ECO:0000256" key="4">
    <source>
        <dbReference type="ARBA" id="ARBA00066120"/>
    </source>
</evidence>
<dbReference type="Proteomes" id="UP000035682">
    <property type="component" value="Unplaced"/>
</dbReference>
<keyword evidence="9" id="KW-1185">Reference proteome</keyword>
<protein>
    <recommendedName>
        <fullName evidence="5 6">Cyclin-dependent kinases regulatory subunit</fullName>
    </recommendedName>
</protein>
<evidence type="ECO:0000313" key="9">
    <source>
        <dbReference type="Proteomes" id="UP000035682"/>
    </source>
</evidence>
<dbReference type="OMA" id="MSENEWR"/>
<keyword evidence="2 6" id="KW-0132">Cell division</keyword>
<dbReference type="eggNOG" id="KOG3484">
    <property type="taxonomic scope" value="Eukaryota"/>
</dbReference>
<evidence type="ECO:0000256" key="5">
    <source>
        <dbReference type="ARBA" id="ARBA00068939"/>
    </source>
</evidence>
<sequence length="96" mass="11183">MCSGYYYSPKYEDDKFEYRHVHIPKNLARRVPTTRLMTESEWISLGIKQSSGWVHYMIHDPERHVLLFRRAKSLSSSNGNVENQNRPGNSTVGIRG</sequence>
<dbReference type="PANTHER" id="PTHR23415">
    <property type="entry name" value="CYCLIN-DEPENDENT KINASES REGULATORY SUBUNIT/60S RIBOSOME SUBUNIT BIOGENESIS PROTEIN NIP7"/>
    <property type="match status" value="1"/>
</dbReference>
<gene>
    <name evidence="8 10 11" type="ORF">SRAE_1000228500</name>
</gene>
<evidence type="ECO:0000313" key="11">
    <source>
        <dbReference type="WormBase" id="SRAE_1000228500"/>
    </source>
</evidence>
<feature type="region of interest" description="Disordered" evidence="7">
    <location>
        <begin position="75"/>
        <end position="96"/>
    </location>
</feature>
<dbReference type="RefSeq" id="XP_024503230.1">
    <property type="nucleotide sequence ID" value="XM_024649343.1"/>
</dbReference>
<dbReference type="SUPFAM" id="SSF55637">
    <property type="entry name" value="Cell cycle regulatory proteins"/>
    <property type="match status" value="1"/>
</dbReference>
<dbReference type="OrthoDB" id="440676at2759"/>
<dbReference type="GO" id="GO:0016301">
    <property type="term" value="F:kinase activity"/>
    <property type="evidence" value="ECO:0007669"/>
    <property type="project" value="UniProtKB-KW"/>
</dbReference>
<dbReference type="WormBase" id="SRAE_1000228500">
    <property type="protein sequence ID" value="SRP04098"/>
    <property type="gene ID" value="WBGene00258899"/>
</dbReference>
<evidence type="ECO:0000256" key="3">
    <source>
        <dbReference type="ARBA" id="ARBA00023306"/>
    </source>
</evidence>
<comment type="similarity">
    <text evidence="1 6">Belongs to the CKS family.</text>
</comment>
<dbReference type="InterPro" id="IPR000789">
    <property type="entry name" value="Cyclin-dep_kinase_reg-sub"/>
</dbReference>
<dbReference type="EMBL" id="LN609528">
    <property type="protein sequence ID" value="CEF64029.1"/>
    <property type="molecule type" value="Genomic_DNA"/>
</dbReference>
<comment type="subunit">
    <text evidence="4">Forms a homohexamer that can probably bind six kinase subunits. Interacts with cdk-1.</text>
</comment>
<dbReference type="SMART" id="SM01084">
    <property type="entry name" value="CKS"/>
    <property type="match status" value="1"/>
</dbReference>
<proteinExistence type="inferred from homology"/>
<name>A0A090MWP2_STRRB</name>
<dbReference type="STRING" id="34506.A0A090MWP2"/>
<dbReference type="PROSITE" id="PS00945">
    <property type="entry name" value="CKS_2"/>
    <property type="match status" value="1"/>
</dbReference>
<dbReference type="GO" id="GO:0051301">
    <property type="term" value="P:cell division"/>
    <property type="evidence" value="ECO:0007669"/>
    <property type="project" value="UniProtKB-UniRule"/>
</dbReference>
<organism evidence="8">
    <name type="scientific">Strongyloides ratti</name>
    <name type="common">Parasitic roundworm</name>
    <dbReference type="NCBI Taxonomy" id="34506"/>
    <lineage>
        <taxon>Eukaryota</taxon>
        <taxon>Metazoa</taxon>
        <taxon>Ecdysozoa</taxon>
        <taxon>Nematoda</taxon>
        <taxon>Chromadorea</taxon>
        <taxon>Rhabditida</taxon>
        <taxon>Tylenchina</taxon>
        <taxon>Panagrolaimomorpha</taxon>
        <taxon>Strongyloidoidea</taxon>
        <taxon>Strongyloididae</taxon>
        <taxon>Strongyloides</taxon>
    </lineage>
</organism>
<dbReference type="PRINTS" id="PR00296">
    <property type="entry name" value="CYCLINKINASE"/>
</dbReference>